<dbReference type="AlphaFoldDB" id="A0A411A4Y3"/>
<dbReference type="NCBIfam" id="NF038310">
    <property type="entry name" value="lysogeny_AimR"/>
    <property type="match status" value="1"/>
</dbReference>
<dbReference type="InterPro" id="IPR047705">
    <property type="entry name" value="AimR-like"/>
</dbReference>
<dbReference type="InterPro" id="IPR011990">
    <property type="entry name" value="TPR-like_helical_dom_sf"/>
</dbReference>
<dbReference type="SUPFAM" id="SSF48452">
    <property type="entry name" value="TPR-like"/>
    <property type="match status" value="1"/>
</dbReference>
<accession>A0A411A4Y3</accession>
<proteinExistence type="predicted"/>
<evidence type="ECO:0008006" key="3">
    <source>
        <dbReference type="Google" id="ProtNLM"/>
    </source>
</evidence>
<gene>
    <name evidence="1" type="ORF">BACVE_000451</name>
</gene>
<dbReference type="Gene3D" id="1.25.40.10">
    <property type="entry name" value="Tetratricopeptide repeat domain"/>
    <property type="match status" value="1"/>
</dbReference>
<dbReference type="Pfam" id="PF22871">
    <property type="entry name" value="AimR"/>
    <property type="match status" value="1"/>
</dbReference>
<dbReference type="RefSeq" id="WP_017417530.1">
    <property type="nucleotide sequence ID" value="NZ_BDDG01000003.1"/>
</dbReference>
<evidence type="ECO:0000313" key="1">
    <source>
        <dbReference type="EMBL" id="QOY25523.1"/>
    </source>
</evidence>
<reference evidence="2" key="1">
    <citation type="submission" date="2020-10" db="EMBL/GenBank/DDBJ databases">
        <title>Complete genome sequence of Bacillus velezensis NST6.</title>
        <authorList>
            <person name="Choi J."/>
        </authorList>
    </citation>
    <scope>NUCLEOTIDE SEQUENCE [LARGE SCALE GENOMIC DNA]</scope>
    <source>
        <strain evidence="2">NST6</strain>
    </source>
</reference>
<dbReference type="EMBL" id="CP063687">
    <property type="protein sequence ID" value="QOY25523.1"/>
    <property type="molecule type" value="Genomic_DNA"/>
</dbReference>
<evidence type="ECO:0000313" key="2">
    <source>
        <dbReference type="Proteomes" id="UP000587477"/>
    </source>
</evidence>
<organism evidence="1 2">
    <name type="scientific">Bacillus velezensis</name>
    <dbReference type="NCBI Taxonomy" id="492670"/>
    <lineage>
        <taxon>Bacteria</taxon>
        <taxon>Bacillati</taxon>
        <taxon>Bacillota</taxon>
        <taxon>Bacilli</taxon>
        <taxon>Bacillales</taxon>
        <taxon>Bacillaceae</taxon>
        <taxon>Bacillus</taxon>
        <taxon>Bacillus amyloliquefaciens group</taxon>
    </lineage>
</organism>
<protein>
    <recommendedName>
        <fullName evidence="3">Tetratricopeptide repeat protein</fullName>
    </recommendedName>
</protein>
<name>A0A411A4Y3_BACVE</name>
<sequence length="320" mass="37612">MIAKEREAKKPEVDAKVRLEMSDINEQYEQTDALIDQLINSSCSIEREWAAMYQIKRKQDRGEINAHQALKAIGKLDPKSQEMRVFTYIIPLYYYLRMAEYSNLAEMSTVVDLDFIENNEQIKSSFYNRLMALLGASAFSQNKMTQARFYCSYGINVTNIDRLVAYSYLTLGNTYLLDDYEKAKEYYLAGLKHTENNPLAKLQLTRSLCFLENHWNQENFWLNPDSNEVTDIQEIAHYHIKKNNLQQAKEILENLEQQPNIHNDFGIHFYLKGLAYEDKRFFYESIKHFKLSGDLYSVRLPLDKLREMGEDEQILDLLAL</sequence>
<dbReference type="Proteomes" id="UP000587477">
    <property type="component" value="Chromosome"/>
</dbReference>